<protein>
    <submittedName>
        <fullName evidence="1">Uncharacterized protein</fullName>
    </submittedName>
</protein>
<reference evidence="1" key="1">
    <citation type="journal article" date="2019" name="bioRxiv">
        <title>The Genome of the Zebra Mussel, Dreissena polymorpha: A Resource for Invasive Species Research.</title>
        <authorList>
            <person name="McCartney M.A."/>
            <person name="Auch B."/>
            <person name="Kono T."/>
            <person name="Mallez S."/>
            <person name="Zhang Y."/>
            <person name="Obille A."/>
            <person name="Becker A."/>
            <person name="Abrahante J.E."/>
            <person name="Garbe J."/>
            <person name="Badalamenti J.P."/>
            <person name="Herman A."/>
            <person name="Mangelson H."/>
            <person name="Liachko I."/>
            <person name="Sullivan S."/>
            <person name="Sone E.D."/>
            <person name="Koren S."/>
            <person name="Silverstein K.A.T."/>
            <person name="Beckman K.B."/>
            <person name="Gohl D.M."/>
        </authorList>
    </citation>
    <scope>NUCLEOTIDE SEQUENCE</scope>
    <source>
        <strain evidence="1">Duluth1</strain>
        <tissue evidence="1">Whole animal</tissue>
    </source>
</reference>
<evidence type="ECO:0000313" key="2">
    <source>
        <dbReference type="Proteomes" id="UP000828390"/>
    </source>
</evidence>
<sequence>MKSTADMRSTVNSAWGLTVDNLTHSASFLTRTVTGLAGNVNKLRDMELKCSLGKNNKTTTNPVHLC</sequence>
<accession>A0A9D4F7G2</accession>
<proteinExistence type="predicted"/>
<dbReference type="Proteomes" id="UP000828390">
    <property type="component" value="Unassembled WGS sequence"/>
</dbReference>
<name>A0A9D4F7G2_DREPO</name>
<dbReference type="AlphaFoldDB" id="A0A9D4F7G2"/>
<organism evidence="1 2">
    <name type="scientific">Dreissena polymorpha</name>
    <name type="common">Zebra mussel</name>
    <name type="synonym">Mytilus polymorpha</name>
    <dbReference type="NCBI Taxonomy" id="45954"/>
    <lineage>
        <taxon>Eukaryota</taxon>
        <taxon>Metazoa</taxon>
        <taxon>Spiralia</taxon>
        <taxon>Lophotrochozoa</taxon>
        <taxon>Mollusca</taxon>
        <taxon>Bivalvia</taxon>
        <taxon>Autobranchia</taxon>
        <taxon>Heteroconchia</taxon>
        <taxon>Euheterodonta</taxon>
        <taxon>Imparidentia</taxon>
        <taxon>Neoheterodontei</taxon>
        <taxon>Myida</taxon>
        <taxon>Dreissenoidea</taxon>
        <taxon>Dreissenidae</taxon>
        <taxon>Dreissena</taxon>
    </lineage>
</organism>
<gene>
    <name evidence="1" type="ORF">DPMN_145807</name>
</gene>
<keyword evidence="2" id="KW-1185">Reference proteome</keyword>
<reference evidence="1" key="2">
    <citation type="submission" date="2020-11" db="EMBL/GenBank/DDBJ databases">
        <authorList>
            <person name="McCartney M.A."/>
            <person name="Auch B."/>
            <person name="Kono T."/>
            <person name="Mallez S."/>
            <person name="Becker A."/>
            <person name="Gohl D.M."/>
            <person name="Silverstein K.A.T."/>
            <person name="Koren S."/>
            <person name="Bechman K.B."/>
            <person name="Herman A."/>
            <person name="Abrahante J.E."/>
            <person name="Garbe J."/>
        </authorList>
    </citation>
    <scope>NUCLEOTIDE SEQUENCE</scope>
    <source>
        <strain evidence="1">Duluth1</strain>
        <tissue evidence="1">Whole animal</tissue>
    </source>
</reference>
<comment type="caution">
    <text evidence="1">The sequence shown here is derived from an EMBL/GenBank/DDBJ whole genome shotgun (WGS) entry which is preliminary data.</text>
</comment>
<dbReference type="EMBL" id="JAIWYP010000007">
    <property type="protein sequence ID" value="KAH3792313.1"/>
    <property type="molecule type" value="Genomic_DNA"/>
</dbReference>
<evidence type="ECO:0000313" key="1">
    <source>
        <dbReference type="EMBL" id="KAH3792313.1"/>
    </source>
</evidence>